<dbReference type="EMBL" id="JBHRZG010000002">
    <property type="protein sequence ID" value="MFC3831667.1"/>
    <property type="molecule type" value="Genomic_DNA"/>
</dbReference>
<protein>
    <recommendedName>
        <fullName evidence="1">Regulator of ribonuclease activity homolog</fullName>
    </recommendedName>
</protein>
<gene>
    <name evidence="2" type="ORF">ACFOSB_02180</name>
</gene>
<name>A0ABV7Z4T4_9DEIO</name>
<dbReference type="InterPro" id="IPR005493">
    <property type="entry name" value="RraA/RraA-like"/>
</dbReference>
<evidence type="ECO:0000313" key="2">
    <source>
        <dbReference type="EMBL" id="MFC3831667.1"/>
    </source>
</evidence>
<dbReference type="SUPFAM" id="SSF89562">
    <property type="entry name" value="RraA-like"/>
    <property type="match status" value="1"/>
</dbReference>
<accession>A0ABV7Z4T4</accession>
<organism evidence="2 3">
    <name type="scientific">Deinococcus rufus</name>
    <dbReference type="NCBI Taxonomy" id="2136097"/>
    <lineage>
        <taxon>Bacteria</taxon>
        <taxon>Thermotogati</taxon>
        <taxon>Deinococcota</taxon>
        <taxon>Deinococci</taxon>
        <taxon>Deinococcales</taxon>
        <taxon>Deinococcaceae</taxon>
        <taxon>Deinococcus</taxon>
    </lineage>
</organism>
<sequence length="192" mass="19309">MNVVALADRLNAALPGRDLTCNLSDALGHTGGLGADFRPLWTGATFAGVAVTVRTAGTDLSAVYRAIDAAPPDSVLVIDTHGTRHSAFWGENTTKAALAHGVRAAVIDGACRDVTAIRALGFPVVCTGTVPQAGRREDGGDVNVPVALGSVPVQPGDLIAGDDNGVVVVPAADAPRVVDSVLADLSSITGAP</sequence>
<reference evidence="3" key="1">
    <citation type="journal article" date="2019" name="Int. J. Syst. Evol. Microbiol.">
        <title>The Global Catalogue of Microorganisms (GCM) 10K type strain sequencing project: providing services to taxonomists for standard genome sequencing and annotation.</title>
        <authorList>
            <consortium name="The Broad Institute Genomics Platform"/>
            <consortium name="The Broad Institute Genome Sequencing Center for Infectious Disease"/>
            <person name="Wu L."/>
            <person name="Ma J."/>
        </authorList>
    </citation>
    <scope>NUCLEOTIDE SEQUENCE [LARGE SCALE GENOMIC DNA]</scope>
    <source>
        <strain evidence="3">CCTCC AB 2017081</strain>
    </source>
</reference>
<evidence type="ECO:0000256" key="1">
    <source>
        <dbReference type="ARBA" id="ARBA00029596"/>
    </source>
</evidence>
<dbReference type="CDD" id="cd16841">
    <property type="entry name" value="RraA_family"/>
    <property type="match status" value="1"/>
</dbReference>
<dbReference type="PANTHER" id="PTHR33254:SF4">
    <property type="entry name" value="4-HYDROXY-4-METHYL-2-OXOGLUTARATE ALDOLASE 3-RELATED"/>
    <property type="match status" value="1"/>
</dbReference>
<proteinExistence type="predicted"/>
<dbReference type="InterPro" id="IPR036704">
    <property type="entry name" value="RraA/RraA-like_sf"/>
</dbReference>
<keyword evidence="3" id="KW-1185">Reference proteome</keyword>
<dbReference type="RefSeq" id="WP_322473760.1">
    <property type="nucleotide sequence ID" value="NZ_JBHRZG010000002.1"/>
</dbReference>
<dbReference type="PANTHER" id="PTHR33254">
    <property type="entry name" value="4-HYDROXY-4-METHYL-2-OXOGLUTARATE ALDOLASE 3-RELATED"/>
    <property type="match status" value="1"/>
</dbReference>
<dbReference type="Proteomes" id="UP001595803">
    <property type="component" value="Unassembled WGS sequence"/>
</dbReference>
<dbReference type="Pfam" id="PF03737">
    <property type="entry name" value="RraA-like"/>
    <property type="match status" value="1"/>
</dbReference>
<dbReference type="Gene3D" id="3.50.30.40">
    <property type="entry name" value="Ribonuclease E inhibitor RraA/RraA-like"/>
    <property type="match status" value="1"/>
</dbReference>
<evidence type="ECO:0000313" key="3">
    <source>
        <dbReference type="Proteomes" id="UP001595803"/>
    </source>
</evidence>
<comment type="caution">
    <text evidence="2">The sequence shown here is derived from an EMBL/GenBank/DDBJ whole genome shotgun (WGS) entry which is preliminary data.</text>
</comment>